<dbReference type="InterPro" id="IPR050246">
    <property type="entry name" value="Class_II_FBP_aldolase"/>
</dbReference>
<dbReference type="PIRSF" id="PIRSF001359">
    <property type="entry name" value="F_bP_aldolase_II"/>
    <property type="match status" value="1"/>
</dbReference>
<protein>
    <submittedName>
        <fullName evidence="1">Unannotated protein</fullName>
    </submittedName>
</protein>
<dbReference type="AlphaFoldDB" id="A0A6J6DKF8"/>
<accession>A0A6J6DKF8</accession>
<dbReference type="InterPro" id="IPR000771">
    <property type="entry name" value="FBA_II"/>
</dbReference>
<dbReference type="PANTHER" id="PTHR30304">
    <property type="entry name" value="D-TAGATOSE-1,6-BISPHOSPHATE ALDOLASE"/>
    <property type="match status" value="1"/>
</dbReference>
<dbReference type="EMBL" id="CAEZTL010000014">
    <property type="protein sequence ID" value="CAB4563826.1"/>
    <property type="molecule type" value="Genomic_DNA"/>
</dbReference>
<dbReference type="InterPro" id="IPR013785">
    <property type="entry name" value="Aldolase_TIM"/>
</dbReference>
<dbReference type="Gene3D" id="3.20.20.70">
    <property type="entry name" value="Aldolase class I"/>
    <property type="match status" value="1"/>
</dbReference>
<dbReference type="SUPFAM" id="SSF51569">
    <property type="entry name" value="Aldolase"/>
    <property type="match status" value="1"/>
</dbReference>
<sequence length="278" mass="29824">MSRTTSEKLVAEKVNSSTAIGAFNVILLEHAEALVMGAEQSQLPLILQISENCVKYHGALKPISVATIAIAEASTLPISVHLDHAESEELVKQALDLGYDSVMFDGSKLGYKENVQASQRMLALCESYGATLEVEIGEVGGKDGVHAPGIRTKPAEARDFANETGANLIAVAVGSSHAMATRDASLDFRLIRDIAAEVKIPLVLHGSSGVSDADLQEAVRSGMRKINIATHLNGIFTDRVRAELDKNPSLTDPRKYIGQSRDDVSNEVARLLKLLNLN</sequence>
<organism evidence="1">
    <name type="scientific">freshwater metagenome</name>
    <dbReference type="NCBI Taxonomy" id="449393"/>
    <lineage>
        <taxon>unclassified sequences</taxon>
        <taxon>metagenomes</taxon>
        <taxon>ecological metagenomes</taxon>
    </lineage>
</organism>
<reference evidence="1" key="1">
    <citation type="submission" date="2020-05" db="EMBL/GenBank/DDBJ databases">
        <authorList>
            <person name="Chiriac C."/>
            <person name="Salcher M."/>
            <person name="Ghai R."/>
            <person name="Kavagutti S V."/>
        </authorList>
    </citation>
    <scope>NUCLEOTIDE SEQUENCE</scope>
</reference>
<dbReference type="GO" id="GO:0008270">
    <property type="term" value="F:zinc ion binding"/>
    <property type="evidence" value="ECO:0007669"/>
    <property type="project" value="InterPro"/>
</dbReference>
<dbReference type="CDD" id="cd00947">
    <property type="entry name" value="TBP_aldolase_IIB"/>
    <property type="match status" value="1"/>
</dbReference>
<evidence type="ECO:0000313" key="1">
    <source>
        <dbReference type="EMBL" id="CAB4563826.1"/>
    </source>
</evidence>
<dbReference type="GO" id="GO:0016832">
    <property type="term" value="F:aldehyde-lyase activity"/>
    <property type="evidence" value="ECO:0007669"/>
    <property type="project" value="InterPro"/>
</dbReference>
<gene>
    <name evidence="1" type="ORF">UFOPK1683_00284</name>
</gene>
<dbReference type="PANTHER" id="PTHR30304:SF0">
    <property type="entry name" value="D-TAGATOSE-1,6-BISPHOSPHATE ALDOLASE SUBUNIT GATY-RELATED"/>
    <property type="match status" value="1"/>
</dbReference>
<proteinExistence type="predicted"/>
<dbReference type="GO" id="GO:0005975">
    <property type="term" value="P:carbohydrate metabolic process"/>
    <property type="evidence" value="ECO:0007669"/>
    <property type="project" value="InterPro"/>
</dbReference>
<name>A0A6J6DKF8_9ZZZZ</name>
<dbReference type="Pfam" id="PF01116">
    <property type="entry name" value="F_bP_aldolase"/>
    <property type="match status" value="1"/>
</dbReference>